<proteinExistence type="predicted"/>
<gene>
    <name evidence="1" type="ORF">MOMUL_08600</name>
</gene>
<protein>
    <recommendedName>
        <fullName evidence="3">DUF2290 domain-containing protein</fullName>
    </recommendedName>
</protein>
<dbReference type="PATRIC" id="fig|1122241.3.peg.906"/>
<name>A0A151AZX7_9FIRM</name>
<keyword evidence="2" id="KW-1185">Reference proteome</keyword>
<dbReference type="OrthoDB" id="5190544at2"/>
<evidence type="ECO:0000313" key="2">
    <source>
        <dbReference type="Proteomes" id="UP000075670"/>
    </source>
</evidence>
<evidence type="ECO:0000313" key="1">
    <source>
        <dbReference type="EMBL" id="KYH33082.1"/>
    </source>
</evidence>
<comment type="caution">
    <text evidence="1">The sequence shown here is derived from an EMBL/GenBank/DDBJ whole genome shotgun (WGS) entry which is preliminary data.</text>
</comment>
<organism evidence="1 2">
    <name type="scientific">Moorella mulderi DSM 14980</name>
    <dbReference type="NCBI Taxonomy" id="1122241"/>
    <lineage>
        <taxon>Bacteria</taxon>
        <taxon>Bacillati</taxon>
        <taxon>Bacillota</taxon>
        <taxon>Clostridia</taxon>
        <taxon>Neomoorellales</taxon>
        <taxon>Neomoorellaceae</taxon>
        <taxon>Neomoorella</taxon>
    </lineage>
</organism>
<dbReference type="RefSeq" id="WP_062281948.1">
    <property type="nucleotide sequence ID" value="NZ_LTBC01000002.1"/>
</dbReference>
<dbReference type="AlphaFoldDB" id="A0A151AZX7"/>
<dbReference type="Pfam" id="PF10053">
    <property type="entry name" value="DUF2290"/>
    <property type="match status" value="1"/>
</dbReference>
<accession>A0A151AZX7</accession>
<reference evidence="1 2" key="1">
    <citation type="submission" date="2016-02" db="EMBL/GenBank/DDBJ databases">
        <title>Genome sequence of Moorella mulderi DSM 14980.</title>
        <authorList>
            <person name="Poehlein A."/>
            <person name="Daniel R."/>
        </authorList>
    </citation>
    <scope>NUCLEOTIDE SEQUENCE [LARGE SCALE GENOMIC DNA]</scope>
    <source>
        <strain evidence="1 2">DSM 14980</strain>
    </source>
</reference>
<evidence type="ECO:0008006" key="3">
    <source>
        <dbReference type="Google" id="ProtNLM"/>
    </source>
</evidence>
<dbReference type="EMBL" id="LTBC01000002">
    <property type="protein sequence ID" value="KYH33082.1"/>
    <property type="molecule type" value="Genomic_DNA"/>
</dbReference>
<dbReference type="Proteomes" id="UP000075670">
    <property type="component" value="Unassembled WGS sequence"/>
</dbReference>
<sequence length="228" mass="26273">MKKHLKKAQAIKRDLEGLLASLIERGVADDQNFPVLCHTSNSVWEVTFGGAEHVSIAMDDIDYAAIHREFLEKRSYTAKLIDGGLLQLMYRFEDERLVRHRLAYYPSPNLRPFHEDPDAYLRDELFLDIVSRRIIPFPLRFDFDEAAARDVVHPCCHLTLGDVKGCRIPVSAPLTPRWFVEFVLRNFYQTDKHDFVSALPNHRLHFSSTITANESRLIHMVVPAKACT</sequence>
<dbReference type="InterPro" id="IPR018742">
    <property type="entry name" value="DUF2290"/>
</dbReference>